<feature type="region of interest" description="Disordered" evidence="2">
    <location>
        <begin position="917"/>
        <end position="939"/>
    </location>
</feature>
<feature type="region of interest" description="Disordered" evidence="2">
    <location>
        <begin position="48"/>
        <end position="87"/>
    </location>
</feature>
<sequence>MPRKGAPSTLPSGWQSIYPSVPSAAATRGKRQDPLGLARAIHPLHVATPRVADLTNNETESTTERRVRRPGPITQQTDGTTASPRHRRLVETAQTTVAEAFSPSRSLRQTVLKPLTPPLASPRVNDEETSKTKHPHRPTRGTATAPATAVVPLHEVVQTFDDAVDASPLADSNQAAITELFIENWLAQFDRDRSLYKSVAVHAEIGFQELFRLTANLAFPNGLVTAFACKVFDALAVHFGPYAELMRVLSSELRVAVYAPPSDSSSSIPLPYFALVKSQKRLVLSLQKDRHRRLERNGFLRYEIDKVHATLLTFLDHCAHGLVRTLFREWHAIAVVRKRNTKKYIAYFSGWFSGSAQALVPKIFVAWKHFAVEARVARMKQQLTADESQLLALQQQIDELGVQRDRVQLEHLAIRNDRKQAEDTIQRLHRKIQSASAYLDGSARREGLVALEGQLRVEAVTFLPPLVLESLLRGFHNVGFLQQLHREFLLPQMVSSTTVPPTAVPSTDIQTEGSRSPLLPRVQPSRVVTKPSLMQDCLSAILKLQTPSNDASSELSLTEFVRLVQEIQDRMHDSRTHLLFSPRGSMPFSVFDPEKPATEMIEQLTQQYERILQLVRLQDEHYARNSKLFMARMLEAHEVSVTSPTHPVLVDQSVPSNPSGDLGMINGAKRFSLTNLTAGKPVGSPKRRPAVVAEATTLLALDQLEVIHPGDFSMSSRHTRHFMALFLGHLASEYGSLLFAPSDLSAFMRNTLMRDAMLRGIRGEKHYDRSLLNEDEDVDDEEDVREAKSSPTVGVRQLSKRRSSAWTHEDVVRDISLGIQSLLAAFDGWNRISLQLIEAQIVQARGTLVNPDGSITTSTLDASTAAAVVSPTETTAEMGDGPRRGSAVTTSSASTLMALRPRLHLHIEPLPQGVLMTSQKDRDTPGGSPTRRLSLPLSTTETYHSAKIRHVSLEDTEQLIHSMKSLHGVVQSTATRFRDFAIARQQLKDFRLLQWQQASELASQFMVTRHNMHGSSGVASSTSAAASSGPSGDPRSHLYECVSFDNAAIARLLSVEEDPEDDLNRVCTLFERKKHILRHLYVKYRPGVHHAMTLDDMWHLAKVLRLPKEVHVLPAMRDEELTTGGYEQLFSPSDVAEVILQLCNEQFLPSITPLSARVEHFLTHHLPLAFQNQSIIREVMYRPDVKKALSDHSQTLRIIFRRYCVKDKDAVAIAARRRVHGGLPKFLRLADWHAFLVDYKLLRGRFTTEYATTVFRNVQEAESGQEDHLEMIYSEFCEGVVAVSVSFFPDPFLGSATRVHQFIRRYLPVSPEETREHTAVVLPATTPA</sequence>
<name>A0A8K1C3V9_PYTOL</name>
<evidence type="ECO:0000256" key="2">
    <source>
        <dbReference type="SAM" id="MobiDB-lite"/>
    </source>
</evidence>
<comment type="caution">
    <text evidence="3">The sequence shown here is derived from an EMBL/GenBank/DDBJ whole genome shotgun (WGS) entry which is preliminary data.</text>
</comment>
<keyword evidence="1" id="KW-0175">Coiled coil</keyword>
<evidence type="ECO:0000313" key="4">
    <source>
        <dbReference type="Proteomes" id="UP000794436"/>
    </source>
</evidence>
<feature type="compositionally biased region" description="Low complexity" evidence="2">
    <location>
        <begin position="1014"/>
        <end position="1032"/>
    </location>
</feature>
<dbReference type="EMBL" id="SPLM01000146">
    <property type="protein sequence ID" value="TMW55954.1"/>
    <property type="molecule type" value="Genomic_DNA"/>
</dbReference>
<evidence type="ECO:0000313" key="3">
    <source>
        <dbReference type="EMBL" id="TMW55954.1"/>
    </source>
</evidence>
<feature type="region of interest" description="Disordered" evidence="2">
    <location>
        <begin position="1"/>
        <end position="31"/>
    </location>
</feature>
<dbReference type="Proteomes" id="UP000794436">
    <property type="component" value="Unassembled WGS sequence"/>
</dbReference>
<feature type="compositionally biased region" description="Polar residues" evidence="2">
    <location>
        <begin position="73"/>
        <end position="83"/>
    </location>
</feature>
<proteinExistence type="predicted"/>
<organism evidence="3 4">
    <name type="scientific">Pythium oligandrum</name>
    <name type="common">Mycoparasitic fungus</name>
    <dbReference type="NCBI Taxonomy" id="41045"/>
    <lineage>
        <taxon>Eukaryota</taxon>
        <taxon>Sar</taxon>
        <taxon>Stramenopiles</taxon>
        <taxon>Oomycota</taxon>
        <taxon>Peronosporomycetes</taxon>
        <taxon>Pythiales</taxon>
        <taxon>Pythiaceae</taxon>
        <taxon>Pythium</taxon>
    </lineage>
</organism>
<feature type="coiled-coil region" evidence="1">
    <location>
        <begin position="376"/>
        <end position="438"/>
    </location>
</feature>
<accession>A0A8K1C3V9</accession>
<gene>
    <name evidence="3" type="ORF">Poli38472_008602</name>
</gene>
<dbReference type="OrthoDB" id="123216at2759"/>
<reference evidence="3" key="1">
    <citation type="submission" date="2019-03" db="EMBL/GenBank/DDBJ databases">
        <title>Long read genome sequence of the mycoparasitic Pythium oligandrum ATCC 38472 isolated from sugarbeet rhizosphere.</title>
        <authorList>
            <person name="Gaulin E."/>
        </authorList>
    </citation>
    <scope>NUCLEOTIDE SEQUENCE</scope>
    <source>
        <strain evidence="3">ATCC 38472_TT</strain>
    </source>
</reference>
<feature type="region of interest" description="Disordered" evidence="2">
    <location>
        <begin position="1013"/>
        <end position="1032"/>
    </location>
</feature>
<evidence type="ECO:0008006" key="5">
    <source>
        <dbReference type="Google" id="ProtNLM"/>
    </source>
</evidence>
<evidence type="ECO:0000256" key="1">
    <source>
        <dbReference type="SAM" id="Coils"/>
    </source>
</evidence>
<feature type="region of interest" description="Disordered" evidence="2">
    <location>
        <begin position="114"/>
        <end position="144"/>
    </location>
</feature>
<keyword evidence="4" id="KW-1185">Reference proteome</keyword>
<feature type="compositionally biased region" description="Polar residues" evidence="2">
    <location>
        <begin position="9"/>
        <end position="18"/>
    </location>
</feature>
<protein>
    <recommendedName>
        <fullName evidence="5">Calponin-homology (CH) domain-containing protein</fullName>
    </recommendedName>
</protein>